<dbReference type="AlphaFoldDB" id="A0A0R1ZM90"/>
<evidence type="ECO:0008006" key="6">
    <source>
        <dbReference type="Google" id="ProtNLM"/>
    </source>
</evidence>
<dbReference type="GO" id="GO:0045820">
    <property type="term" value="P:negative regulation of glycolytic process"/>
    <property type="evidence" value="ECO:0007669"/>
    <property type="project" value="TreeGrafter"/>
</dbReference>
<dbReference type="EMBL" id="AYYO01000016">
    <property type="protein sequence ID" value="KRM55663.1"/>
    <property type="molecule type" value="Genomic_DNA"/>
</dbReference>
<dbReference type="SMART" id="SM00855">
    <property type="entry name" value="PGAM"/>
    <property type="match status" value="1"/>
</dbReference>
<dbReference type="InterPro" id="IPR029033">
    <property type="entry name" value="His_PPase_superfam"/>
</dbReference>
<dbReference type="InterPro" id="IPR051695">
    <property type="entry name" value="Phosphoglycerate_Mutase"/>
</dbReference>
<evidence type="ECO:0000256" key="3">
    <source>
        <dbReference type="PIRSR" id="PIRSR613078-2"/>
    </source>
</evidence>
<dbReference type="PATRIC" id="fig|1291052.5.peg.1187"/>
<keyword evidence="5" id="KW-1185">Reference proteome</keyword>
<reference evidence="4 5" key="1">
    <citation type="journal article" date="2015" name="Genome Announc.">
        <title>Expanding the biotechnology potential of lactobacilli through comparative genomics of 213 strains and associated genera.</title>
        <authorList>
            <person name="Sun Z."/>
            <person name="Harris H.M."/>
            <person name="McCann A."/>
            <person name="Guo C."/>
            <person name="Argimon S."/>
            <person name="Zhang W."/>
            <person name="Yang X."/>
            <person name="Jeffery I.B."/>
            <person name="Cooney J.C."/>
            <person name="Kagawa T.F."/>
            <person name="Liu W."/>
            <person name="Song Y."/>
            <person name="Salvetti E."/>
            <person name="Wrobel A."/>
            <person name="Rasinkangas P."/>
            <person name="Parkhill J."/>
            <person name="Rea M.C."/>
            <person name="O'Sullivan O."/>
            <person name="Ritari J."/>
            <person name="Douillard F.P."/>
            <person name="Paul Ross R."/>
            <person name="Yang R."/>
            <person name="Briner A.E."/>
            <person name="Felis G.E."/>
            <person name="de Vos W.M."/>
            <person name="Barrangou R."/>
            <person name="Klaenhammer T.R."/>
            <person name="Caufield P.W."/>
            <person name="Cui Y."/>
            <person name="Zhang H."/>
            <person name="O'Toole P.W."/>
        </authorList>
    </citation>
    <scope>NUCLEOTIDE SEQUENCE [LARGE SCALE GENOMIC DNA]</scope>
    <source>
        <strain evidence="4 5">DSM 20505</strain>
    </source>
</reference>
<keyword evidence="1" id="KW-0378">Hydrolase</keyword>
<dbReference type="GO" id="GO:0043456">
    <property type="term" value="P:regulation of pentose-phosphate shunt"/>
    <property type="evidence" value="ECO:0007669"/>
    <property type="project" value="TreeGrafter"/>
</dbReference>
<feature type="binding site" evidence="3">
    <location>
        <begin position="8"/>
        <end position="15"/>
    </location>
    <ligand>
        <name>substrate</name>
    </ligand>
</feature>
<dbReference type="RefSeq" id="WP_054678865.1">
    <property type="nucleotide sequence ID" value="NZ_AYYO01000016.1"/>
</dbReference>
<evidence type="ECO:0000313" key="4">
    <source>
        <dbReference type="EMBL" id="KRM55663.1"/>
    </source>
</evidence>
<gene>
    <name evidence="4" type="ORF">FC18_GL001169</name>
</gene>
<dbReference type="PANTHER" id="PTHR46517">
    <property type="entry name" value="FRUCTOSE-2,6-BISPHOSPHATASE TIGAR"/>
    <property type="match status" value="1"/>
</dbReference>
<dbReference type="Pfam" id="PF00300">
    <property type="entry name" value="His_Phos_1"/>
    <property type="match status" value="1"/>
</dbReference>
<comment type="caution">
    <text evidence="4">The sequence shown here is derived from an EMBL/GenBank/DDBJ whole genome shotgun (WGS) entry which is preliminary data.</text>
</comment>
<proteinExistence type="predicted"/>
<sequence length="237" mass="25739">MVEIWLTRHGETQYNVKGVVQGIVNSNLTERGAADAQALGRGFAQEHVHFDAAYSSDLGRAVDTAQLALTASGNKLAVTQMSGLREQNFGMFDGQPETQRQGALGAMLKDAGIANVDSLNMKQMVDLVRILDIHHGQATAENAKMSIARFTAALTKIGETAEREHQHRVFVVAHGAIIWLFLNSIGMPDDAGFIKNVAVSKLIFGKDKFTIATTNDRKYVELGGGTKNVPSQEFKLN</sequence>
<name>A0A0R1ZM90_9LACO</name>
<evidence type="ECO:0000313" key="5">
    <source>
        <dbReference type="Proteomes" id="UP000051679"/>
    </source>
</evidence>
<evidence type="ECO:0000256" key="1">
    <source>
        <dbReference type="ARBA" id="ARBA00022801"/>
    </source>
</evidence>
<feature type="active site" description="Proton donor/acceptor" evidence="2">
    <location>
        <position position="86"/>
    </location>
</feature>
<accession>A0A0R1ZM90</accession>
<dbReference type="PROSITE" id="PS00175">
    <property type="entry name" value="PG_MUTASE"/>
    <property type="match status" value="1"/>
</dbReference>
<dbReference type="InterPro" id="IPR013078">
    <property type="entry name" value="His_Pase_superF_clade-1"/>
</dbReference>
<protein>
    <recommendedName>
        <fullName evidence="6">Phosphoglycerate mutase</fullName>
    </recommendedName>
</protein>
<dbReference type="CDD" id="cd07067">
    <property type="entry name" value="HP_PGM_like"/>
    <property type="match status" value="1"/>
</dbReference>
<dbReference type="SUPFAM" id="SSF53254">
    <property type="entry name" value="Phosphoglycerate mutase-like"/>
    <property type="match status" value="1"/>
</dbReference>
<organism evidence="4 5">
    <name type="scientific">Lacticaseibacillus sharpeae JCM 1186 = DSM 20505</name>
    <dbReference type="NCBI Taxonomy" id="1291052"/>
    <lineage>
        <taxon>Bacteria</taxon>
        <taxon>Bacillati</taxon>
        <taxon>Bacillota</taxon>
        <taxon>Bacilli</taxon>
        <taxon>Lactobacillales</taxon>
        <taxon>Lactobacillaceae</taxon>
        <taxon>Lacticaseibacillus</taxon>
    </lineage>
</organism>
<dbReference type="PANTHER" id="PTHR46517:SF1">
    <property type="entry name" value="FRUCTOSE-2,6-BISPHOSPHATASE TIGAR"/>
    <property type="match status" value="1"/>
</dbReference>
<dbReference type="Gene3D" id="3.40.50.1240">
    <property type="entry name" value="Phosphoglycerate mutase-like"/>
    <property type="match status" value="1"/>
</dbReference>
<dbReference type="GO" id="GO:0005829">
    <property type="term" value="C:cytosol"/>
    <property type="evidence" value="ECO:0007669"/>
    <property type="project" value="TreeGrafter"/>
</dbReference>
<feature type="binding site" evidence="3">
    <location>
        <position position="60"/>
    </location>
    <ligand>
        <name>substrate</name>
    </ligand>
</feature>
<evidence type="ECO:0000256" key="2">
    <source>
        <dbReference type="PIRSR" id="PIRSR613078-1"/>
    </source>
</evidence>
<dbReference type="GO" id="GO:0004331">
    <property type="term" value="F:fructose-2,6-bisphosphate 2-phosphatase activity"/>
    <property type="evidence" value="ECO:0007669"/>
    <property type="project" value="TreeGrafter"/>
</dbReference>
<dbReference type="STRING" id="1291052.FC18_GL001169"/>
<dbReference type="OrthoDB" id="9782128at2"/>
<feature type="active site" description="Tele-phosphohistidine intermediate" evidence="2">
    <location>
        <position position="9"/>
    </location>
</feature>
<dbReference type="InterPro" id="IPR001345">
    <property type="entry name" value="PG/BPGM_mutase_AS"/>
</dbReference>
<dbReference type="Proteomes" id="UP000051679">
    <property type="component" value="Unassembled WGS sequence"/>
</dbReference>